<feature type="domain" description="UPF0033" evidence="2">
    <location>
        <begin position="8"/>
        <end position="32"/>
    </location>
</feature>
<dbReference type="Pfam" id="PF01206">
    <property type="entry name" value="TusA"/>
    <property type="match status" value="1"/>
</dbReference>
<dbReference type="EMBL" id="JPGN01000079">
    <property type="protein sequence ID" value="KFI18496.1"/>
    <property type="molecule type" value="Genomic_DNA"/>
</dbReference>
<dbReference type="CDD" id="cd00291">
    <property type="entry name" value="SirA_YedF_YeeD"/>
    <property type="match status" value="1"/>
</dbReference>
<accession>A0A0E2YZX7</accession>
<dbReference type="InterPro" id="IPR036868">
    <property type="entry name" value="TusA-like_sf"/>
</dbReference>
<evidence type="ECO:0000256" key="1">
    <source>
        <dbReference type="ARBA" id="ARBA00008984"/>
    </source>
</evidence>
<name>A0A0E2YZX7_9GAMM</name>
<dbReference type="SUPFAM" id="SSF64307">
    <property type="entry name" value="SirA-like"/>
    <property type="match status" value="1"/>
</dbReference>
<dbReference type="HOGENOM" id="CLU_165255_1_2_6"/>
<dbReference type="PANTHER" id="PTHR33279">
    <property type="entry name" value="SULFUR CARRIER PROTEIN YEDF-RELATED"/>
    <property type="match status" value="1"/>
</dbReference>
<comment type="similarity">
    <text evidence="1">Belongs to the sulfur carrier protein TusA family.</text>
</comment>
<dbReference type="PROSITE" id="PS01148">
    <property type="entry name" value="UPF0033"/>
    <property type="match status" value="1"/>
</dbReference>
<dbReference type="Gene3D" id="3.30.110.40">
    <property type="entry name" value="TusA-like domain"/>
    <property type="match status" value="1"/>
</dbReference>
<comment type="caution">
    <text evidence="3">The sequence shown here is derived from an EMBL/GenBank/DDBJ whole genome shotgun (WGS) entry which is preliminary data.</text>
</comment>
<sequence>MPDYDAELNAIGLPCPLPVLRIRKALQTLEGGQTLYVVATDPDSLKDVEAFTRITENELLEAREEESKYHFVIRKGMTPK</sequence>
<reference evidence="3 4" key="1">
    <citation type="submission" date="2014-07" db="EMBL/GenBank/DDBJ databases">
        <title>Comparative analysis of Nitrosococcus oceani genome inventories of strains from Pacific and Atlantic gyres.</title>
        <authorList>
            <person name="Lim C.K."/>
            <person name="Wang L."/>
            <person name="Sayavedra-Soto L.A."/>
            <person name="Klotz M.G."/>
        </authorList>
    </citation>
    <scope>NUCLEOTIDE SEQUENCE [LARGE SCALE GENOMIC DNA]</scope>
    <source>
        <strain evidence="3 4">C-27</strain>
    </source>
</reference>
<dbReference type="PANTHER" id="PTHR33279:SF6">
    <property type="entry name" value="SULFUR CARRIER PROTEIN YEDF-RELATED"/>
    <property type="match status" value="1"/>
</dbReference>
<evidence type="ECO:0000259" key="2">
    <source>
        <dbReference type="PROSITE" id="PS01148"/>
    </source>
</evidence>
<dbReference type="InterPro" id="IPR001455">
    <property type="entry name" value="TusA-like"/>
</dbReference>
<gene>
    <name evidence="3" type="ORF">IB75_13915</name>
</gene>
<dbReference type="OrthoDB" id="9797551at2"/>
<protein>
    <submittedName>
        <fullName evidence="3">Response regulator SirA</fullName>
    </submittedName>
</protein>
<evidence type="ECO:0000313" key="4">
    <source>
        <dbReference type="Proteomes" id="UP000028839"/>
    </source>
</evidence>
<evidence type="ECO:0000313" key="3">
    <source>
        <dbReference type="EMBL" id="KFI18496.1"/>
    </source>
</evidence>
<dbReference type="AlphaFoldDB" id="A0A0E2YZX7"/>
<dbReference type="Proteomes" id="UP000028839">
    <property type="component" value="Unassembled WGS sequence"/>
</dbReference>
<proteinExistence type="inferred from homology"/>
<organism evidence="3 4">
    <name type="scientific">Nitrosococcus oceani C-27</name>
    <dbReference type="NCBI Taxonomy" id="314279"/>
    <lineage>
        <taxon>Bacteria</taxon>
        <taxon>Pseudomonadati</taxon>
        <taxon>Pseudomonadota</taxon>
        <taxon>Gammaproteobacteria</taxon>
        <taxon>Chromatiales</taxon>
        <taxon>Chromatiaceae</taxon>
        <taxon>Nitrosococcus</taxon>
    </lineage>
</organism>